<dbReference type="AlphaFoldDB" id="A0A066RVK0"/>
<proteinExistence type="predicted"/>
<dbReference type="Proteomes" id="UP000027192">
    <property type="component" value="Unassembled WGS sequence"/>
</dbReference>
<keyword evidence="5" id="KW-0711">Selenium</keyword>
<dbReference type="Pfam" id="PF02769">
    <property type="entry name" value="AIRS_C"/>
    <property type="match status" value="1"/>
</dbReference>
<gene>
    <name evidence="8" type="ORF">EA58_02715</name>
</gene>
<dbReference type="GO" id="GO:0016260">
    <property type="term" value="P:selenocysteine biosynthetic process"/>
    <property type="evidence" value="ECO:0007669"/>
    <property type="project" value="TreeGrafter"/>
</dbReference>
<organism evidence="8 9">
    <name type="scientific">Photobacterium galatheae</name>
    <dbReference type="NCBI Taxonomy" id="1654360"/>
    <lineage>
        <taxon>Bacteria</taxon>
        <taxon>Pseudomonadati</taxon>
        <taxon>Pseudomonadota</taxon>
        <taxon>Gammaproteobacteria</taxon>
        <taxon>Vibrionales</taxon>
        <taxon>Vibrionaceae</taxon>
        <taxon>Photobacterium</taxon>
    </lineage>
</organism>
<reference evidence="8 9" key="1">
    <citation type="submission" date="2014-04" db="EMBL/GenBank/DDBJ databases">
        <title>Draft genome sequence of Photobacterium halotolerans S2753: a solonamide, ngercheumicin and holomycin producer.</title>
        <authorList>
            <person name="Machado H.R."/>
            <person name="Gram L."/>
        </authorList>
    </citation>
    <scope>NUCLEOTIDE SEQUENCE [LARGE SCALE GENOMIC DNA]</scope>
    <source>
        <strain evidence="8 9">S2753</strain>
    </source>
</reference>
<keyword evidence="1" id="KW-0808">Transferase</keyword>
<dbReference type="GO" id="GO:0005524">
    <property type="term" value="F:ATP binding"/>
    <property type="evidence" value="ECO:0007669"/>
    <property type="project" value="UniProtKB-KW"/>
</dbReference>
<protein>
    <recommendedName>
        <fullName evidence="10">Selenide, water dikinase</fullName>
    </recommendedName>
</protein>
<name>A0A066RVK0_9GAMM</name>
<dbReference type="STRING" id="1654360.EA58_02715"/>
<dbReference type="Gene3D" id="3.90.650.10">
    <property type="entry name" value="PurM-like C-terminal domain"/>
    <property type="match status" value="1"/>
</dbReference>
<dbReference type="InterPro" id="IPR004536">
    <property type="entry name" value="SPS/SelD"/>
</dbReference>
<dbReference type="InterPro" id="IPR036676">
    <property type="entry name" value="PurM-like_C_sf"/>
</dbReference>
<dbReference type="PANTHER" id="PTHR10256">
    <property type="entry name" value="SELENIDE, WATER DIKINASE"/>
    <property type="match status" value="1"/>
</dbReference>
<evidence type="ECO:0000259" key="7">
    <source>
        <dbReference type="Pfam" id="PF02769"/>
    </source>
</evidence>
<evidence type="ECO:0000256" key="2">
    <source>
        <dbReference type="ARBA" id="ARBA00022741"/>
    </source>
</evidence>
<dbReference type="Pfam" id="PF00586">
    <property type="entry name" value="AIRS"/>
    <property type="match status" value="1"/>
</dbReference>
<evidence type="ECO:0000259" key="6">
    <source>
        <dbReference type="Pfam" id="PF00586"/>
    </source>
</evidence>
<dbReference type="RefSeq" id="WP_036748609.1">
    <property type="nucleotide sequence ID" value="NZ_JAGSGC010000002.1"/>
</dbReference>
<keyword evidence="9" id="KW-1185">Reference proteome</keyword>
<keyword evidence="2" id="KW-0547">Nucleotide-binding</keyword>
<dbReference type="SUPFAM" id="SSF56042">
    <property type="entry name" value="PurM C-terminal domain-like"/>
    <property type="match status" value="1"/>
</dbReference>
<dbReference type="EMBL" id="JMIB01000004">
    <property type="protein sequence ID" value="KDM93121.1"/>
    <property type="molecule type" value="Genomic_DNA"/>
</dbReference>
<dbReference type="InterPro" id="IPR036921">
    <property type="entry name" value="PurM-like_N_sf"/>
</dbReference>
<dbReference type="SUPFAM" id="SSF55326">
    <property type="entry name" value="PurM N-terminal domain-like"/>
    <property type="match status" value="1"/>
</dbReference>
<evidence type="ECO:0000256" key="5">
    <source>
        <dbReference type="ARBA" id="ARBA00023266"/>
    </source>
</evidence>
<comment type="caution">
    <text evidence="8">The sequence shown here is derived from an EMBL/GenBank/DDBJ whole genome shotgun (WGS) entry which is preliminary data.</text>
</comment>
<evidence type="ECO:0000256" key="3">
    <source>
        <dbReference type="ARBA" id="ARBA00022777"/>
    </source>
</evidence>
<evidence type="ECO:0000256" key="1">
    <source>
        <dbReference type="ARBA" id="ARBA00022679"/>
    </source>
</evidence>
<dbReference type="NCBIfam" id="NF002098">
    <property type="entry name" value="PRK00943.1"/>
    <property type="match status" value="1"/>
</dbReference>
<feature type="domain" description="PurM-like N-terminal" evidence="6">
    <location>
        <begin position="50"/>
        <end position="155"/>
    </location>
</feature>
<evidence type="ECO:0008006" key="10">
    <source>
        <dbReference type="Google" id="ProtNLM"/>
    </source>
</evidence>
<evidence type="ECO:0000313" key="8">
    <source>
        <dbReference type="EMBL" id="KDM93121.1"/>
    </source>
</evidence>
<dbReference type="GO" id="GO:0005737">
    <property type="term" value="C:cytoplasm"/>
    <property type="evidence" value="ECO:0007669"/>
    <property type="project" value="TreeGrafter"/>
</dbReference>
<dbReference type="NCBIfam" id="TIGR00476">
    <property type="entry name" value="selD"/>
    <property type="match status" value="1"/>
</dbReference>
<dbReference type="Gene3D" id="3.30.1330.10">
    <property type="entry name" value="PurM-like, N-terminal domain"/>
    <property type="match status" value="1"/>
</dbReference>
<dbReference type="GO" id="GO:0004756">
    <property type="term" value="F:selenide, water dikinase activity"/>
    <property type="evidence" value="ECO:0007669"/>
    <property type="project" value="TreeGrafter"/>
</dbReference>
<dbReference type="PANTHER" id="PTHR10256:SF0">
    <property type="entry name" value="INACTIVE SELENIDE, WATER DIKINASE-LIKE PROTEIN-RELATED"/>
    <property type="match status" value="1"/>
</dbReference>
<dbReference type="InterPro" id="IPR010918">
    <property type="entry name" value="PurM-like_C_dom"/>
</dbReference>
<dbReference type="CDD" id="cd02195">
    <property type="entry name" value="SelD"/>
    <property type="match status" value="1"/>
</dbReference>
<dbReference type="InterPro" id="IPR016188">
    <property type="entry name" value="PurM-like_N"/>
</dbReference>
<sequence>MSVCNLLDFSESGGCGCKIPPQMLTNILKTTQKKNTVKNEDILLGFETSDDCAIYNFGGKKLLFSTDFFSSTVSSPYLFGKIAAANALSDIYATGGRPLIVNSILAFPPDDIPMPYIEKMIEGAQEVMAECGATVVGGHTIKNAQPLYGFAVIGEAEDAHIRQNNTPRNHDLVIITKPLGIGIISNALKVGRLREEDLFESTLEIMSRVNRIGYSLAQHQGVSAMTDITGFGLAGHLSELVENTGFNVNIDGDAVPVIDGVEALSLAVTKNPSGTYNNISRYARFMKYDADISDERRLILHDPQTNGGLLFTVDEETYREHILPLFEAESSEHYVIGTISEGQGQIVVK</sequence>
<keyword evidence="4" id="KW-0067">ATP-binding</keyword>
<dbReference type="PIRSF" id="PIRSF036407">
    <property type="entry name" value="Selenphspht_syn"/>
    <property type="match status" value="1"/>
</dbReference>
<feature type="domain" description="PurM-like C-terminal" evidence="7">
    <location>
        <begin position="170"/>
        <end position="347"/>
    </location>
</feature>
<evidence type="ECO:0000313" key="9">
    <source>
        <dbReference type="Proteomes" id="UP000027192"/>
    </source>
</evidence>
<evidence type="ECO:0000256" key="4">
    <source>
        <dbReference type="ARBA" id="ARBA00022840"/>
    </source>
</evidence>
<accession>A0A066RVK0</accession>
<keyword evidence="3" id="KW-0418">Kinase</keyword>